<dbReference type="PANTHER" id="PTHR42711:SF5">
    <property type="entry name" value="ABC TRANSPORTER ATP-BINDING PROTEIN NATA"/>
    <property type="match status" value="1"/>
</dbReference>
<evidence type="ECO:0000256" key="4">
    <source>
        <dbReference type="ARBA" id="ARBA00022741"/>
    </source>
</evidence>
<evidence type="ECO:0000256" key="2">
    <source>
        <dbReference type="ARBA" id="ARBA00005417"/>
    </source>
</evidence>
<dbReference type="PANTHER" id="PTHR42711">
    <property type="entry name" value="ABC TRANSPORTER ATP-BINDING PROTEIN"/>
    <property type="match status" value="1"/>
</dbReference>
<dbReference type="CDD" id="cd03230">
    <property type="entry name" value="ABC_DR_subfamily_A"/>
    <property type="match status" value="1"/>
</dbReference>
<evidence type="ECO:0000256" key="3">
    <source>
        <dbReference type="ARBA" id="ARBA00022448"/>
    </source>
</evidence>
<dbReference type="Proteomes" id="UP000320791">
    <property type="component" value="Unassembled WGS sequence"/>
</dbReference>
<dbReference type="InterPro" id="IPR003439">
    <property type="entry name" value="ABC_transporter-like_ATP-bd"/>
</dbReference>
<reference evidence="8 9" key="1">
    <citation type="submission" date="2019-08" db="EMBL/GenBank/DDBJ databases">
        <authorList>
            <person name="Lei W."/>
        </authorList>
    </citation>
    <scope>NUCLEOTIDE SEQUENCE [LARGE SCALE GENOMIC DNA]</scope>
    <source>
        <strain evidence="8 9">CCUG 58627</strain>
    </source>
</reference>
<dbReference type="OrthoDB" id="9804819at2"/>
<keyword evidence="3" id="KW-0813">Transport</keyword>
<dbReference type="GO" id="GO:0005524">
    <property type="term" value="F:ATP binding"/>
    <property type="evidence" value="ECO:0007669"/>
    <property type="project" value="UniProtKB-KW"/>
</dbReference>
<dbReference type="SMART" id="SM00382">
    <property type="entry name" value="AAA"/>
    <property type="match status" value="1"/>
</dbReference>
<dbReference type="GO" id="GO:0005886">
    <property type="term" value="C:plasma membrane"/>
    <property type="evidence" value="ECO:0007669"/>
    <property type="project" value="UniProtKB-SubCell"/>
</dbReference>
<dbReference type="Gene3D" id="3.40.50.300">
    <property type="entry name" value="P-loop containing nucleotide triphosphate hydrolases"/>
    <property type="match status" value="1"/>
</dbReference>
<comment type="subcellular location">
    <subcellularLocation>
        <location evidence="1">Cell membrane</location>
        <topology evidence="1">Peripheral membrane protein</topology>
    </subcellularLocation>
</comment>
<evidence type="ECO:0000256" key="5">
    <source>
        <dbReference type="ARBA" id="ARBA00022840"/>
    </source>
</evidence>
<protein>
    <submittedName>
        <fullName evidence="8">ABC transporter ATP-binding protein</fullName>
    </submittedName>
</protein>
<comment type="similarity">
    <text evidence="2">Belongs to the ABC transporter superfamily.</text>
</comment>
<keyword evidence="4" id="KW-0547">Nucleotide-binding</keyword>
<gene>
    <name evidence="8" type="ORF">FRX94_08320</name>
</gene>
<dbReference type="RefSeq" id="WP_146324669.1">
    <property type="nucleotide sequence ID" value="NZ_BAABLR010000008.1"/>
</dbReference>
<dbReference type="Pfam" id="PF00005">
    <property type="entry name" value="ABC_tran"/>
    <property type="match status" value="1"/>
</dbReference>
<sequence length="306" mass="33028">MDVVLCENVTRRFGNASALAGVSFTMAEGEIFGVLGPPGAGKTTLINCLIGMDRPTSGSIELFGMRPSAQQRALSSRIGVQPQHPALIQHISVAETMRFFSSLHSRVLPWEDLLESLSLGEEKRTKVHRLSAAQQQKVSIALSFLHQPELLILDELTAAIEPEQRTEIWDAVNTMCEYGTSVFLATQDVSEAEHLCDQVGIMDAGALLAVGTVPGLIRSCVGESAAFLSLDQPAGQAPNLTELEGVTRIVQEGLSLTVYGQGGFVHRILAHLAMHGVQVTRLEVTEPKFSDVFSNLTGRDLHEDSA</sequence>
<dbReference type="GO" id="GO:0046677">
    <property type="term" value="P:response to antibiotic"/>
    <property type="evidence" value="ECO:0007669"/>
    <property type="project" value="UniProtKB-KW"/>
</dbReference>
<accession>A0A5C5UFY8</accession>
<dbReference type="InterPro" id="IPR003593">
    <property type="entry name" value="AAA+_ATPase"/>
</dbReference>
<dbReference type="GO" id="GO:0016887">
    <property type="term" value="F:ATP hydrolysis activity"/>
    <property type="evidence" value="ECO:0007669"/>
    <property type="project" value="InterPro"/>
</dbReference>
<evidence type="ECO:0000313" key="9">
    <source>
        <dbReference type="Proteomes" id="UP000320791"/>
    </source>
</evidence>
<dbReference type="AlphaFoldDB" id="A0A5C5UFY8"/>
<dbReference type="InterPro" id="IPR050763">
    <property type="entry name" value="ABC_transporter_ATP-binding"/>
</dbReference>
<name>A0A5C5UFY8_9CORY</name>
<organism evidence="8 9">
    <name type="scientific">Corynebacterium canis</name>
    <dbReference type="NCBI Taxonomy" id="679663"/>
    <lineage>
        <taxon>Bacteria</taxon>
        <taxon>Bacillati</taxon>
        <taxon>Actinomycetota</taxon>
        <taxon>Actinomycetes</taxon>
        <taxon>Mycobacteriales</taxon>
        <taxon>Corynebacteriaceae</taxon>
        <taxon>Corynebacterium</taxon>
    </lineage>
</organism>
<keyword evidence="9" id="KW-1185">Reference proteome</keyword>
<keyword evidence="5 8" id="KW-0067">ATP-binding</keyword>
<evidence type="ECO:0000256" key="6">
    <source>
        <dbReference type="ARBA" id="ARBA00023251"/>
    </source>
</evidence>
<proteinExistence type="inferred from homology"/>
<evidence type="ECO:0000256" key="1">
    <source>
        <dbReference type="ARBA" id="ARBA00004202"/>
    </source>
</evidence>
<comment type="caution">
    <text evidence="8">The sequence shown here is derived from an EMBL/GenBank/DDBJ whole genome shotgun (WGS) entry which is preliminary data.</text>
</comment>
<dbReference type="EMBL" id="VOHM01000017">
    <property type="protein sequence ID" value="TWT24462.1"/>
    <property type="molecule type" value="Genomic_DNA"/>
</dbReference>
<dbReference type="SUPFAM" id="SSF52540">
    <property type="entry name" value="P-loop containing nucleoside triphosphate hydrolases"/>
    <property type="match status" value="1"/>
</dbReference>
<evidence type="ECO:0000313" key="8">
    <source>
        <dbReference type="EMBL" id="TWT24462.1"/>
    </source>
</evidence>
<feature type="domain" description="ABC transporter" evidence="7">
    <location>
        <begin position="4"/>
        <end position="229"/>
    </location>
</feature>
<keyword evidence="6" id="KW-0046">Antibiotic resistance</keyword>
<dbReference type="PROSITE" id="PS50893">
    <property type="entry name" value="ABC_TRANSPORTER_2"/>
    <property type="match status" value="1"/>
</dbReference>
<evidence type="ECO:0000259" key="7">
    <source>
        <dbReference type="PROSITE" id="PS50893"/>
    </source>
</evidence>
<dbReference type="InterPro" id="IPR027417">
    <property type="entry name" value="P-loop_NTPase"/>
</dbReference>